<name>A0A059AHC4_EUCGR</name>
<dbReference type="InParanoid" id="A0A059AHC4"/>
<organism evidence="1">
    <name type="scientific">Eucalyptus grandis</name>
    <name type="common">Flooded gum</name>
    <dbReference type="NCBI Taxonomy" id="71139"/>
    <lineage>
        <taxon>Eukaryota</taxon>
        <taxon>Viridiplantae</taxon>
        <taxon>Streptophyta</taxon>
        <taxon>Embryophyta</taxon>
        <taxon>Tracheophyta</taxon>
        <taxon>Spermatophyta</taxon>
        <taxon>Magnoliopsida</taxon>
        <taxon>eudicotyledons</taxon>
        <taxon>Gunneridae</taxon>
        <taxon>Pentapetalae</taxon>
        <taxon>rosids</taxon>
        <taxon>malvids</taxon>
        <taxon>Myrtales</taxon>
        <taxon>Myrtaceae</taxon>
        <taxon>Myrtoideae</taxon>
        <taxon>Eucalypteae</taxon>
        <taxon>Eucalyptus</taxon>
    </lineage>
</organism>
<gene>
    <name evidence="1" type="ORF">EUGRSUZ_J02355</name>
</gene>
<dbReference type="EMBL" id="KK198762">
    <property type="protein sequence ID" value="KCW53061.1"/>
    <property type="molecule type" value="Genomic_DNA"/>
</dbReference>
<dbReference type="AlphaFoldDB" id="A0A059AHC4"/>
<protein>
    <submittedName>
        <fullName evidence="1">Uncharacterized protein</fullName>
    </submittedName>
</protein>
<reference evidence="1" key="1">
    <citation type="submission" date="2013-07" db="EMBL/GenBank/DDBJ databases">
        <title>The genome of Eucalyptus grandis.</title>
        <authorList>
            <person name="Schmutz J."/>
            <person name="Hayes R."/>
            <person name="Myburg A."/>
            <person name="Tuskan G."/>
            <person name="Grattapaglia D."/>
            <person name="Rokhsar D.S."/>
        </authorList>
    </citation>
    <scope>NUCLEOTIDE SEQUENCE</scope>
    <source>
        <tissue evidence="1">Leaf extractions</tissue>
    </source>
</reference>
<sequence length="75" mass="9052">MFSQFHLVERSQHVLKIQRILHLRQYLRELSSFDVLELEFRHERFTMRCVDVSQQGTSFVFFLWFATIVSVPFGS</sequence>
<accession>A0A059AHC4</accession>
<evidence type="ECO:0000313" key="1">
    <source>
        <dbReference type="EMBL" id="KCW53061.1"/>
    </source>
</evidence>
<proteinExistence type="predicted"/>
<dbReference type="Gramene" id="KCW53061">
    <property type="protein sequence ID" value="KCW53061"/>
    <property type="gene ID" value="EUGRSUZ_J02355"/>
</dbReference>